<feature type="region of interest" description="Disordered" evidence="1">
    <location>
        <begin position="49"/>
        <end position="77"/>
    </location>
</feature>
<feature type="region of interest" description="Disordered" evidence="1">
    <location>
        <begin position="1"/>
        <end position="36"/>
    </location>
</feature>
<protein>
    <submittedName>
        <fullName evidence="2">Uncharacterized protein</fullName>
    </submittedName>
</protein>
<sequence length="364" mass="39331">MAKRGSRIIDSDDESDYEDDLFAQPSSEEEVYVDEEVQSVRDKARLKRRQALKAKVRGTPSKRRPEVRTRPKASVIEDSDDEVEGEWEGEKTHQVMGAADLRRPALALPVFSSQATYGVGEDVALRAFSVAVSEWVKNKGERLDLAGGAIEVTFVQSVGSDRSTRALMDEWYTTPRKAPALKTLLKMDPFVSIVAYPKEASLAQPDPMSFAHDLPRYVALQTCESFTPDGNGLSDAVLSLTQPIESTQPSSSPRVKGKGEAAPAGACAGPAMFTSLIGKLKESAVRTLGPVKCSTKTGGGYVPGNVGGVTEVDGVRFLSIVGTGASKGEAVPQPLRMAKTMVVKQLKTMYARVLDLYLESLESE</sequence>
<feature type="compositionally biased region" description="Basic residues" evidence="1">
    <location>
        <begin position="49"/>
        <end position="62"/>
    </location>
</feature>
<evidence type="ECO:0000313" key="2">
    <source>
        <dbReference type="EMBL" id="GCA62054.1"/>
    </source>
</evidence>
<organism evidence="2 3">
    <name type="scientific">Kipferlia bialata</name>
    <dbReference type="NCBI Taxonomy" id="797122"/>
    <lineage>
        <taxon>Eukaryota</taxon>
        <taxon>Metamonada</taxon>
        <taxon>Carpediemonas-like organisms</taxon>
        <taxon>Kipferlia</taxon>
    </lineage>
</organism>
<name>A0A391NID7_9EUKA</name>
<evidence type="ECO:0000256" key="1">
    <source>
        <dbReference type="SAM" id="MobiDB-lite"/>
    </source>
</evidence>
<reference evidence="2 3" key="1">
    <citation type="journal article" date="2018" name="PLoS ONE">
        <title>The draft genome of Kipferlia bialata reveals reductive genome evolution in fornicate parasites.</title>
        <authorList>
            <person name="Tanifuji G."/>
            <person name="Takabayashi S."/>
            <person name="Kume K."/>
            <person name="Takagi M."/>
            <person name="Nakayama T."/>
            <person name="Kamikawa R."/>
            <person name="Inagaki Y."/>
            <person name="Hashimoto T."/>
        </authorList>
    </citation>
    <scope>NUCLEOTIDE SEQUENCE [LARGE SCALE GENOMIC DNA]</scope>
    <source>
        <strain evidence="2">NY0173</strain>
    </source>
</reference>
<evidence type="ECO:0000313" key="3">
    <source>
        <dbReference type="Proteomes" id="UP000265618"/>
    </source>
</evidence>
<gene>
    <name evidence="2" type="ORF">KIPB_000899</name>
</gene>
<feature type="region of interest" description="Disordered" evidence="1">
    <location>
        <begin position="244"/>
        <end position="263"/>
    </location>
</feature>
<feature type="compositionally biased region" description="Acidic residues" evidence="1">
    <location>
        <begin position="11"/>
        <end position="36"/>
    </location>
</feature>
<accession>A0A391NID7</accession>
<dbReference type="EMBL" id="BDIP01000113">
    <property type="protein sequence ID" value="GCA62054.1"/>
    <property type="molecule type" value="Genomic_DNA"/>
</dbReference>
<feature type="compositionally biased region" description="Polar residues" evidence="1">
    <location>
        <begin position="244"/>
        <end position="253"/>
    </location>
</feature>
<dbReference type="Proteomes" id="UP000265618">
    <property type="component" value="Unassembled WGS sequence"/>
</dbReference>
<proteinExistence type="predicted"/>
<comment type="caution">
    <text evidence="2">The sequence shown here is derived from an EMBL/GenBank/DDBJ whole genome shotgun (WGS) entry which is preliminary data.</text>
</comment>
<dbReference type="AlphaFoldDB" id="A0A391NID7"/>
<keyword evidence="3" id="KW-1185">Reference proteome</keyword>